<reference evidence="1 2" key="1">
    <citation type="journal article" date="2023" name="J. Hered.">
        <title>Chromosome-level genome of the wood stork (Mycteria americana) provides insight into avian chromosome evolution.</title>
        <authorList>
            <person name="Flamio R. Jr."/>
            <person name="Ramstad K.M."/>
        </authorList>
    </citation>
    <scope>NUCLEOTIDE SEQUENCE [LARGE SCALE GENOMIC DNA]</scope>
    <source>
        <strain evidence="1">JAX WOST 10</strain>
    </source>
</reference>
<keyword evidence="2" id="KW-1185">Reference proteome</keyword>
<comment type="caution">
    <text evidence="1">The sequence shown here is derived from an EMBL/GenBank/DDBJ whole genome shotgun (WGS) entry which is preliminary data.</text>
</comment>
<protein>
    <submittedName>
        <fullName evidence="1">Uncharacterized protein</fullName>
    </submittedName>
</protein>
<organism evidence="1 2">
    <name type="scientific">Mycteria americana</name>
    <name type="common">Wood stork</name>
    <dbReference type="NCBI Taxonomy" id="33587"/>
    <lineage>
        <taxon>Eukaryota</taxon>
        <taxon>Metazoa</taxon>
        <taxon>Chordata</taxon>
        <taxon>Craniata</taxon>
        <taxon>Vertebrata</taxon>
        <taxon>Euteleostomi</taxon>
        <taxon>Archelosauria</taxon>
        <taxon>Archosauria</taxon>
        <taxon>Dinosauria</taxon>
        <taxon>Saurischia</taxon>
        <taxon>Theropoda</taxon>
        <taxon>Coelurosauria</taxon>
        <taxon>Aves</taxon>
        <taxon>Neognathae</taxon>
        <taxon>Neoaves</taxon>
        <taxon>Aequornithes</taxon>
        <taxon>Ciconiiformes</taxon>
        <taxon>Ciconiidae</taxon>
        <taxon>Mycteria</taxon>
    </lineage>
</organism>
<dbReference type="Proteomes" id="UP001333110">
    <property type="component" value="Unassembled WGS sequence"/>
</dbReference>
<dbReference type="EMBL" id="JAUNZN010000002">
    <property type="protein sequence ID" value="KAK4826828.1"/>
    <property type="molecule type" value="Genomic_DNA"/>
</dbReference>
<proteinExistence type="predicted"/>
<dbReference type="AlphaFoldDB" id="A0AAN7NFR8"/>
<gene>
    <name evidence="1" type="ORF">QYF61_011636</name>
</gene>
<sequence>MLRELPDFLALDIEESHGVEQGEMQSAVSGEESPQCKKDMDLVDQDHYRATKILTGLEHPSYEEKLRELGLFSQETIMRRRDIIMVYTYLMAQNDVEGLWFF</sequence>
<evidence type="ECO:0000313" key="1">
    <source>
        <dbReference type="EMBL" id="KAK4826828.1"/>
    </source>
</evidence>
<name>A0AAN7NFR8_MYCAM</name>
<accession>A0AAN7NFR8</accession>
<evidence type="ECO:0000313" key="2">
    <source>
        <dbReference type="Proteomes" id="UP001333110"/>
    </source>
</evidence>